<keyword evidence="10" id="KW-1185">Reference proteome</keyword>
<feature type="transmembrane region" description="Helical" evidence="8">
    <location>
        <begin position="1029"/>
        <end position="1048"/>
    </location>
</feature>
<evidence type="ECO:0000256" key="3">
    <source>
        <dbReference type="ARBA" id="ARBA00022475"/>
    </source>
</evidence>
<reference evidence="9 10" key="2">
    <citation type="journal article" date="2016" name="Appl. Microbiol. Biotechnol.">
        <title>Mutations improving production and secretion of extracellular lipase by Burkholderia glumae PG1.</title>
        <authorList>
            <person name="Knapp A."/>
            <person name="Voget S."/>
            <person name="Gao R."/>
            <person name="Zaburannyi N."/>
            <person name="Krysciak D."/>
            <person name="Breuer M."/>
            <person name="Hauer B."/>
            <person name="Streit W.R."/>
            <person name="Muller R."/>
            <person name="Daniel R."/>
            <person name="Jaeger K.E."/>
        </authorList>
    </citation>
    <scope>NUCLEOTIDE SEQUENCE [LARGE SCALE GENOMIC DNA]</scope>
    <source>
        <strain evidence="9 10">PG1</strain>
    </source>
</reference>
<dbReference type="HOGENOM" id="CLU_002755_1_2_4"/>
<dbReference type="Gene3D" id="1.20.1640.10">
    <property type="entry name" value="Multidrug efflux transporter AcrB transmembrane domain"/>
    <property type="match status" value="2"/>
</dbReference>
<keyword evidence="6 8" id="KW-1133">Transmembrane helix</keyword>
<evidence type="ECO:0000256" key="8">
    <source>
        <dbReference type="SAM" id="Phobius"/>
    </source>
</evidence>
<evidence type="ECO:0000313" key="10">
    <source>
        <dbReference type="Proteomes" id="UP000031838"/>
    </source>
</evidence>
<dbReference type="RefSeq" id="WP_042624278.1">
    <property type="nucleotide sequence ID" value="NZ_CP002580.1"/>
</dbReference>
<dbReference type="GO" id="GO:0042910">
    <property type="term" value="F:xenobiotic transmembrane transporter activity"/>
    <property type="evidence" value="ECO:0007669"/>
    <property type="project" value="TreeGrafter"/>
</dbReference>
<evidence type="ECO:0000313" key="9">
    <source>
        <dbReference type="EMBL" id="AJK45578.1"/>
    </source>
</evidence>
<dbReference type="Proteomes" id="UP000031838">
    <property type="component" value="Chromosome 1"/>
</dbReference>
<dbReference type="EMBL" id="CP002580">
    <property type="protein sequence ID" value="AJK45578.1"/>
    <property type="molecule type" value="Genomic_DNA"/>
</dbReference>
<evidence type="ECO:0000256" key="5">
    <source>
        <dbReference type="ARBA" id="ARBA00022692"/>
    </source>
</evidence>
<dbReference type="Pfam" id="PF00873">
    <property type="entry name" value="ACR_tran"/>
    <property type="match status" value="2"/>
</dbReference>
<proteinExistence type="predicted"/>
<evidence type="ECO:0000256" key="2">
    <source>
        <dbReference type="ARBA" id="ARBA00022448"/>
    </source>
</evidence>
<feature type="transmembrane region" description="Helical" evidence="8">
    <location>
        <begin position="360"/>
        <end position="381"/>
    </location>
</feature>
<dbReference type="Gene3D" id="3.30.2090.10">
    <property type="entry name" value="Multidrug efflux transporter AcrB TolC docking domain, DN and DC subdomains"/>
    <property type="match status" value="2"/>
</dbReference>
<feature type="transmembrane region" description="Helical" evidence="8">
    <location>
        <begin position="932"/>
        <end position="950"/>
    </location>
</feature>
<keyword evidence="5 8" id="KW-0812">Transmembrane</keyword>
<name>A0A0B6RQC4_BURPL</name>
<feature type="transmembrane region" description="Helical" evidence="8">
    <location>
        <begin position="1060"/>
        <end position="1086"/>
    </location>
</feature>
<dbReference type="InterPro" id="IPR001036">
    <property type="entry name" value="Acrflvin-R"/>
</dbReference>
<gene>
    <name evidence="9" type="primary">mdtC</name>
    <name evidence="9" type="ORF">BGL_1c10540</name>
</gene>
<dbReference type="FunFam" id="1.20.1640.10:FF:000001">
    <property type="entry name" value="Efflux pump membrane transporter"/>
    <property type="match status" value="1"/>
</dbReference>
<feature type="transmembrane region" description="Helical" evidence="8">
    <location>
        <begin position="336"/>
        <end position="353"/>
    </location>
</feature>
<dbReference type="PANTHER" id="PTHR32063">
    <property type="match status" value="1"/>
</dbReference>
<evidence type="ECO:0000256" key="6">
    <source>
        <dbReference type="ARBA" id="ARBA00022989"/>
    </source>
</evidence>
<evidence type="ECO:0000256" key="1">
    <source>
        <dbReference type="ARBA" id="ARBA00004429"/>
    </source>
</evidence>
<evidence type="ECO:0000256" key="4">
    <source>
        <dbReference type="ARBA" id="ARBA00022519"/>
    </source>
</evidence>
<protein>
    <submittedName>
        <fullName evidence="9">Multidrug resistance protein MdtC</fullName>
    </submittedName>
</protein>
<evidence type="ECO:0000256" key="7">
    <source>
        <dbReference type="ARBA" id="ARBA00023136"/>
    </source>
</evidence>
<dbReference type="GO" id="GO:0005886">
    <property type="term" value="C:plasma membrane"/>
    <property type="evidence" value="ECO:0007669"/>
    <property type="project" value="UniProtKB-SubCell"/>
</dbReference>
<dbReference type="SUPFAM" id="SSF82714">
    <property type="entry name" value="Multidrug efflux transporter AcrB TolC docking domain, DN and DC subdomains"/>
    <property type="match status" value="2"/>
</dbReference>
<dbReference type="Gene3D" id="3.30.70.1430">
    <property type="entry name" value="Multidrug efflux transporter AcrB pore domain"/>
    <property type="match status" value="2"/>
</dbReference>
<reference evidence="10" key="1">
    <citation type="submission" date="2011-03" db="EMBL/GenBank/DDBJ databases">
        <authorList>
            <person name="Voget S."/>
            <person name="Streit W.R."/>
            <person name="Jaeger K.E."/>
            <person name="Daniel R."/>
        </authorList>
    </citation>
    <scope>NUCLEOTIDE SEQUENCE [LARGE SCALE GENOMIC DNA]</scope>
    <source>
        <strain evidence="10">PG1</strain>
    </source>
</reference>
<keyword evidence="2" id="KW-0813">Transport</keyword>
<feature type="transmembrane region" description="Helical" evidence="8">
    <location>
        <begin position="530"/>
        <end position="547"/>
    </location>
</feature>
<accession>A0A0B6RQC4</accession>
<organism evidence="9 10">
    <name type="scientific">Burkholderia plantarii</name>
    <dbReference type="NCBI Taxonomy" id="41899"/>
    <lineage>
        <taxon>Bacteria</taxon>
        <taxon>Pseudomonadati</taxon>
        <taxon>Pseudomonadota</taxon>
        <taxon>Betaproteobacteria</taxon>
        <taxon>Burkholderiales</taxon>
        <taxon>Burkholderiaceae</taxon>
        <taxon>Burkholderia</taxon>
    </lineage>
</organism>
<comment type="subcellular location">
    <subcellularLocation>
        <location evidence="1">Cell inner membrane</location>
        <topology evidence="1">Multi-pass membrane protein</topology>
    </subcellularLocation>
</comment>
<dbReference type="SUPFAM" id="SSF82693">
    <property type="entry name" value="Multidrug efflux transporter AcrB pore domain, PN1, PN2, PC1 and PC2 subdomains"/>
    <property type="match status" value="4"/>
</dbReference>
<dbReference type="KEGG" id="bgp:BGL_1c10540"/>
<feature type="transmembrane region" description="Helical" evidence="8">
    <location>
        <begin position="983"/>
        <end position="1008"/>
    </location>
</feature>
<dbReference type="FunFam" id="3.30.70.1430:FF:000001">
    <property type="entry name" value="Efflux pump membrane transporter"/>
    <property type="match status" value="1"/>
</dbReference>
<dbReference type="InterPro" id="IPR027463">
    <property type="entry name" value="AcrB_DN_DC_subdom"/>
</dbReference>
<feature type="transmembrane region" description="Helical" evidence="8">
    <location>
        <begin position="463"/>
        <end position="481"/>
    </location>
</feature>
<sequence length="1111" mass="117358">MNLSRLFIHRPIATTLLALGIALSGLFAFAKLPVSPLPQVDFPTISVSASLPGASPDTVATSVTSPLERHLGSIADVTEMTSTSSVGSARIILQFGLDRDIDGAARDVQAAINAARADLPASLKSNPTYKKVNPADSPIMVLSVTSDTASPARLYDAASTVLQQALSQIDGIGEVDVSGSANPAVRIELEPQALFHYGIGLEDVRAALASANANSPKGAIEFGPNHYQLYTNDQASAAAQYRDLVIAYRNGAAVSLSDVGSVVDSVEDLRNIGLANGKHAVLVILYRSPGANIIDAVDSVKAALPQLQAGMPADVDVTPVLDRSKTIRASLTDTEHTLLIAVGLVVMVVFLFLRNWRATLIPSVAVPISIIGTFGAMYLLGFSIDNLSLMALIVATGFVVDDAIVVLENISRHIENGKSRTQAALDGAREVGFTVLSISLSLVAVFLPILLMSGIIGRLFREFALTLSLAIGVSLIVSLTLTPMMCARLLPEADAHREEGRFARWLERGFDRLQHGYDVSVLWALRHPRLILLSLVATVALNVLLYVKVPKGFFPQQDTGMMIGGIQADQSTSFQAMQVKFTEMMQIVRSDPNVASVAGFSGGRATNAGFMFVSLKDKPGRKKSADQVIADLRPKLARVAGARTFLQAAQDLRVGGRQSNAQYQFTLFADSTAELYQWGPKLTEALQRNPKLADVNSDQQQGGLEAMVTIDRATAARFGIKPAQIDNTLYDAFGQRQVSTIYNPLNQYHVIMEVAPKYWQDPEMLKQVYVSTSGGTANGSQTTNASAGTFVGASTGAGTSSGSAAGTGTAGTSATSAAAIASDSARNAALNSIASSGKSSASSGAAVSTSQSTMIPLSAIASFGPSTTPLSVSHQGLFVATTISFNLPPGVALSDATQTIYQTMAELGMPPSITGSFQGTAQAFEQALHDQLFLIAAAIAAIYIVLGMLYESYIHPVTILSTLPSAGVGALLGLLLFKTEFGIIGLIGVILLIGIVKKNAIMMVDFAIDASRHGKSSFDAIHEACRLRFRPIMMTTMAALLGALPLAFGHGDGAELRAPLGIAIVGGLIVSQMLTLYTTPVVYLYMDRIRVAAERRRARRNPPPRPAGASE</sequence>
<feature type="transmembrane region" description="Helical" evidence="8">
    <location>
        <begin position="431"/>
        <end position="457"/>
    </location>
</feature>
<dbReference type="AlphaFoldDB" id="A0A0B6RQC4"/>
<keyword evidence="4" id="KW-0997">Cell inner membrane</keyword>
<dbReference type="PRINTS" id="PR00702">
    <property type="entry name" value="ACRIFLAVINRP"/>
</dbReference>
<dbReference type="PANTHER" id="PTHR32063:SF34">
    <property type="entry name" value="MULTIDRUG RESISTANCE PROTEIN MDTC"/>
    <property type="match status" value="1"/>
</dbReference>
<dbReference type="SUPFAM" id="SSF82866">
    <property type="entry name" value="Multidrug efflux transporter AcrB transmembrane domain"/>
    <property type="match status" value="2"/>
</dbReference>
<keyword evidence="3" id="KW-1003">Cell membrane</keyword>
<keyword evidence="7 8" id="KW-0472">Membrane</keyword>